<dbReference type="Proteomes" id="UP000190037">
    <property type="component" value="Unassembled WGS sequence"/>
</dbReference>
<dbReference type="InterPro" id="IPR025110">
    <property type="entry name" value="AMP-bd_C"/>
</dbReference>
<feature type="domain" description="Carrier" evidence="6">
    <location>
        <begin position="2082"/>
        <end position="2156"/>
    </location>
</feature>
<dbReference type="CDD" id="cd19540">
    <property type="entry name" value="LCL_NRPS-like"/>
    <property type="match status" value="1"/>
</dbReference>
<dbReference type="SMART" id="SM00824">
    <property type="entry name" value="PKS_TE"/>
    <property type="match status" value="1"/>
</dbReference>
<dbReference type="Gene3D" id="1.10.1200.10">
    <property type="entry name" value="ACP-like"/>
    <property type="match status" value="1"/>
</dbReference>
<dbReference type="Pfam" id="PF00550">
    <property type="entry name" value="PP-binding"/>
    <property type="match status" value="2"/>
</dbReference>
<dbReference type="GO" id="GO:0044550">
    <property type="term" value="P:secondary metabolite biosynthetic process"/>
    <property type="evidence" value="ECO:0007669"/>
    <property type="project" value="UniProtKB-ARBA"/>
</dbReference>
<dbReference type="InterPro" id="IPR045851">
    <property type="entry name" value="AMP-bd_C_sf"/>
</dbReference>
<dbReference type="Gene3D" id="3.30.300.30">
    <property type="match status" value="2"/>
</dbReference>
<feature type="compositionally biased region" description="Basic and acidic residues" evidence="5">
    <location>
        <begin position="957"/>
        <end position="976"/>
    </location>
</feature>
<dbReference type="InterPro" id="IPR009081">
    <property type="entry name" value="PP-bd_ACP"/>
</dbReference>
<dbReference type="GO" id="GO:0031177">
    <property type="term" value="F:phosphopantetheine binding"/>
    <property type="evidence" value="ECO:0007669"/>
    <property type="project" value="InterPro"/>
</dbReference>
<dbReference type="Pfam" id="PF00975">
    <property type="entry name" value="Thioesterase"/>
    <property type="match status" value="1"/>
</dbReference>
<reference evidence="7 8" key="1">
    <citation type="submission" date="2017-03" db="EMBL/GenBank/DDBJ databases">
        <title>Draft genome sequence of Streptomyces scabrisporus NF3, endophyte isolated from Amphipterygium adstringens.</title>
        <authorList>
            <person name="Vazquez M."/>
            <person name="Ceapa C.D."/>
            <person name="Rodriguez Luna D."/>
            <person name="Sanchez Esquivel S."/>
        </authorList>
    </citation>
    <scope>NUCLEOTIDE SEQUENCE [LARGE SCALE GENOMIC DNA]</scope>
    <source>
        <strain evidence="7 8">NF3</strain>
    </source>
</reference>
<dbReference type="Gene3D" id="3.40.50.1820">
    <property type="entry name" value="alpha/beta hydrolase"/>
    <property type="match status" value="1"/>
</dbReference>
<dbReference type="EMBL" id="MWQN01000001">
    <property type="protein sequence ID" value="OPC84992.1"/>
    <property type="molecule type" value="Genomic_DNA"/>
</dbReference>
<dbReference type="SUPFAM" id="SSF56801">
    <property type="entry name" value="Acetyl-CoA synthetase-like"/>
    <property type="match status" value="2"/>
</dbReference>
<sequence>MNRPSAISEVLSLSPLQQGLLFLSEYDREGTDVYTIQLVLDFRETTDATALRAAATALLERHSNLRACFRHRKNGEAIQMIPKSVVLPWHEVEVVGAGSGRDASVEAEFDRVAEQDRLRRFDLARPPLHRFTLIRADDGRCRLVWTVHHILVDGWSMVSLIGELSALVEESKSGSAHSSPASASYHAYLAWLGAQDKAAARQAWARALAGVTEPTRLVPVGHAHTEGRGALPESVPLDLSPEVSADLVRFARSRGLTVNAVVQGCWALLLSRSTGQDTVLFGAVTSGRPAQIPDVEHMVGLFANTLPVRVDVDPARTPAELFAAVQRAQAELLPHEHLTLAEVQQLTSVRGELFDTALMFQNYPMGPMPHTAAAGSLVSGVDIRSATHYPITLTVFPGTPLGLAVNHRPGAVTRAEAHRVGRRFARLLESAVARPDVPCGRLDILDRAERAHIVDGRNDTGVPLPGHWLAPLLDARAEHTPHAPAVSCGDERLDYSELIARADELARALRAAGAGPERTVAIALDRSCALVVAALAVLKSGAAYLPLDPDYPADRLRYMLADAAPVVTLTDRRVRALLMGDGETSTGRWWALDEPGSVPTAPVVPGEGPLPAPHADHPAYVIYTSGSTGRPKGVVVPHGALTNLVHDMVGRFAVTARDRFLAVTTFGFDIANLELFVPLAAGAELLVAARETVRDPAALAAAVTDLGATLMQATPSLWESLAADHAPRLAGLRALVGGEALPEPLARTLTAHCASVTNVYGPTETTIWSTAAPLTADTSTRPGPPPIGGPLANTRVYVLDGALRPVPDGTFGELYIAGSGLARGYLNRPGLTAERFVADPFAPRGARMYRTGDVVRWDGTGGALEYSGRSDHQVKIRGHRVELGEIESVLAAQPGVRQAAVTAAADRAGHTRLVAYVVPAGTDIDRLRERVASVLPTHMVPAVYVPLDALPLTPNGKTDRKALPAPADERAGTGRAPVGEHEELLCAVFAAALGLERVGADDDFFALGGHSLSATTVTNRLRAALGVDVPVRSLFDARTAEALARTLSPALAGVDAGPAAGDVRSATVSRTRRPVLRVVPGRPSSVLLSYAQERLWFLDKMDGPSGTYNIPLAVRLTGPLDADAMTAAVRDVVARHESLRTVFAEADGLPSQLILSADEADRAGARLVHVDLPDSKPAGPTAATEAALAAALAAEAAHPFELSAQVPLRVRLFTIGPDCHVLALTVHHIAADGWSLGPLTRDLADAYAARLAGGAPRWEPLPAQYADYALWQRELLGSKADADSLVATELAHWRETLAGIPEELDLPTDFPRPARAGSRGSEVACAVPADVHARLADLARRNGASLFMAVQAGLAALLTRLGAGTDIPLGSAVAGRSDDAVRDLVGFFVNTLVLRTDTGGDPTFGALLSRVRETDLTAYAHAELPFEHLVEELNPVRSMARQPLFQVMLAFENNTDPLPGLSGISAAVEPIGTVTAKFDLSFHVTEQTTADGTPDGLDLRLHYREDLFTEATADRLARALATLLGSAARAPHSPLSALDLLTADERRTLLSDRSGRLVPRPPVTLPALFEAYAAQAPDHPALVTPDGVPAGSGSVRLTYAELDTTANRLAHLLLARGIGPGDVVALALPRSARMVVALLAVLKTGAAYLPVDPAYPAERIAYMLRDAAPAAVLTDAAIADRLPELPGGAVPLVLDAPAVLAESADRPGTVPTDADRTRALTPRDTAYVIYTSGSTGRPKGVAVPHAGAANLAANLRTGLGAGPDTRVLQFASFSFDATVWELCASLFSGGTLVFATDDSRLSGELLAELIAEHDVNHAILPPTVVAGIPDAAVLPEGMCLLVGGEACPPAVSNRFCRHVALRNAYGPTEASVCATWSDPLTPEGRPPIGRPLDNFRVYVLDAGLSLSPIGVTGELYIAGSGLAHGYLGRAVTTAERFVADPFGPAGTRMYRTGDLVRWRPDGALDYVGRSDHQVKLRGFRIELGEIEATLVRHPVITQAAVAVVPTPTGEPQLIGYVVPVPGVAAVDVPVLRAFAAETLPAHMVPVSLVTLPALPLTANGKLDTRALAAAGTGTAAPVPVRAPGTAAEKVVAGVFGEILGLEQVDVDGDFFALGGDSLRSVQVVSRAAKAGLTLSLADVFTHKTVAALAAAARPTTPRAPAALPSAMTAPVLPIRPAGTAEPLFCVHGGVGFGLPYAELAPHIDAARPVYALQSDGIAAHGDDGEQPRDVPALAATYVARVRQVQPRGPYHLLGWSFGGLVAHEMAVQLQAAGEHVAFLAALDIYPVAPHDPNPSDEEVRAAFLEHHAAGAAIPEEELRRLTAIMRRHIDMARVFTPGRFTGSLTLFVAAGEQRETPVAELVDRWHPHLDGPLTVHDVPCDHERMLSPEAARQIGAATDAALNRA</sequence>
<accession>A0A1T3P7L1</accession>
<dbReference type="FunFam" id="3.40.50.12780:FF:000012">
    <property type="entry name" value="Non-ribosomal peptide synthetase"/>
    <property type="match status" value="2"/>
</dbReference>
<dbReference type="FunFam" id="2.30.38.10:FF:000001">
    <property type="entry name" value="Non-ribosomal peptide synthetase PvdI"/>
    <property type="match status" value="2"/>
</dbReference>
<dbReference type="PANTHER" id="PTHR45527:SF1">
    <property type="entry name" value="FATTY ACID SYNTHASE"/>
    <property type="match status" value="1"/>
</dbReference>
<dbReference type="Gene3D" id="3.30.559.30">
    <property type="entry name" value="Nonribosomal peptide synthetase, condensation domain"/>
    <property type="match status" value="2"/>
</dbReference>
<dbReference type="SUPFAM" id="SSF52777">
    <property type="entry name" value="CoA-dependent acyltransferases"/>
    <property type="match status" value="4"/>
</dbReference>
<dbReference type="SMART" id="SM00823">
    <property type="entry name" value="PKS_PP"/>
    <property type="match status" value="2"/>
</dbReference>
<dbReference type="Gene3D" id="2.30.38.10">
    <property type="entry name" value="Luciferase, Domain 3"/>
    <property type="match status" value="2"/>
</dbReference>
<dbReference type="FunFam" id="3.30.559.10:FF:000012">
    <property type="entry name" value="Non-ribosomal peptide synthetase"/>
    <property type="match status" value="1"/>
</dbReference>
<dbReference type="InterPro" id="IPR001242">
    <property type="entry name" value="Condensation_dom"/>
</dbReference>
<name>A0A1T3P7L1_9ACTN</name>
<evidence type="ECO:0000313" key="7">
    <source>
        <dbReference type="EMBL" id="OPC84992.1"/>
    </source>
</evidence>
<dbReference type="RefSeq" id="WP_078979305.1">
    <property type="nucleotide sequence ID" value="NZ_MWQN01000001.1"/>
</dbReference>
<dbReference type="STRING" id="159449.B4N89_12395"/>
<dbReference type="InterPro" id="IPR020802">
    <property type="entry name" value="TesA-like"/>
</dbReference>
<dbReference type="InterPro" id="IPR001031">
    <property type="entry name" value="Thioesterase"/>
</dbReference>
<feature type="domain" description="Carrier" evidence="6">
    <location>
        <begin position="976"/>
        <end position="1051"/>
    </location>
</feature>
<dbReference type="GO" id="GO:0017000">
    <property type="term" value="P:antibiotic biosynthetic process"/>
    <property type="evidence" value="ECO:0007669"/>
    <property type="project" value="UniProtKB-ARBA"/>
</dbReference>
<organism evidence="7 8">
    <name type="scientific">Embleya scabrispora</name>
    <dbReference type="NCBI Taxonomy" id="159449"/>
    <lineage>
        <taxon>Bacteria</taxon>
        <taxon>Bacillati</taxon>
        <taxon>Actinomycetota</taxon>
        <taxon>Actinomycetes</taxon>
        <taxon>Kitasatosporales</taxon>
        <taxon>Streptomycetaceae</taxon>
        <taxon>Embleya</taxon>
    </lineage>
</organism>
<dbReference type="Pfam" id="PF00501">
    <property type="entry name" value="AMP-binding"/>
    <property type="match status" value="2"/>
</dbReference>
<dbReference type="InterPro" id="IPR036736">
    <property type="entry name" value="ACP-like_sf"/>
</dbReference>
<evidence type="ECO:0000259" key="6">
    <source>
        <dbReference type="PROSITE" id="PS50075"/>
    </source>
</evidence>
<comment type="similarity">
    <text evidence="2">Belongs to the ATP-dependent AMP-binding enzyme family.</text>
</comment>
<dbReference type="SUPFAM" id="SSF53474">
    <property type="entry name" value="alpha/beta-Hydrolases"/>
    <property type="match status" value="1"/>
</dbReference>
<evidence type="ECO:0000256" key="2">
    <source>
        <dbReference type="ARBA" id="ARBA00006432"/>
    </source>
</evidence>
<dbReference type="InterPro" id="IPR020806">
    <property type="entry name" value="PKS_PP-bd"/>
</dbReference>
<dbReference type="FunFam" id="3.40.50.980:FF:000001">
    <property type="entry name" value="Non-ribosomal peptide synthetase"/>
    <property type="match status" value="2"/>
</dbReference>
<evidence type="ECO:0000256" key="1">
    <source>
        <dbReference type="ARBA" id="ARBA00001957"/>
    </source>
</evidence>
<dbReference type="FunFam" id="3.30.300.30:FF:000010">
    <property type="entry name" value="Enterobactin synthetase component F"/>
    <property type="match status" value="1"/>
</dbReference>
<dbReference type="InterPro" id="IPR000873">
    <property type="entry name" value="AMP-dep_synth/lig_dom"/>
</dbReference>
<dbReference type="Gene3D" id="3.40.50.980">
    <property type="match status" value="4"/>
</dbReference>
<evidence type="ECO:0000256" key="4">
    <source>
        <dbReference type="ARBA" id="ARBA00022553"/>
    </source>
</evidence>
<dbReference type="Gene3D" id="3.30.559.10">
    <property type="entry name" value="Chloramphenicol acetyltransferase-like domain"/>
    <property type="match status" value="2"/>
</dbReference>
<dbReference type="GO" id="GO:0005737">
    <property type="term" value="C:cytoplasm"/>
    <property type="evidence" value="ECO:0007669"/>
    <property type="project" value="TreeGrafter"/>
</dbReference>
<dbReference type="PROSITE" id="PS00455">
    <property type="entry name" value="AMP_BINDING"/>
    <property type="match status" value="2"/>
</dbReference>
<dbReference type="Pfam" id="PF13193">
    <property type="entry name" value="AMP-binding_C"/>
    <property type="match status" value="2"/>
</dbReference>
<dbReference type="GO" id="GO:0072330">
    <property type="term" value="P:monocarboxylic acid biosynthetic process"/>
    <property type="evidence" value="ECO:0007669"/>
    <property type="project" value="UniProtKB-ARBA"/>
</dbReference>
<dbReference type="PROSITE" id="PS00012">
    <property type="entry name" value="PHOSPHOPANTETHEINE"/>
    <property type="match status" value="2"/>
</dbReference>
<dbReference type="GO" id="GO:0003824">
    <property type="term" value="F:catalytic activity"/>
    <property type="evidence" value="ECO:0007669"/>
    <property type="project" value="InterPro"/>
</dbReference>
<keyword evidence="3" id="KW-0596">Phosphopantetheine</keyword>
<evidence type="ECO:0000256" key="5">
    <source>
        <dbReference type="SAM" id="MobiDB-lite"/>
    </source>
</evidence>
<dbReference type="NCBIfam" id="TIGR01733">
    <property type="entry name" value="AA-adenyl-dom"/>
    <property type="match status" value="2"/>
</dbReference>
<evidence type="ECO:0000256" key="3">
    <source>
        <dbReference type="ARBA" id="ARBA00022450"/>
    </source>
</evidence>
<keyword evidence="8" id="KW-1185">Reference proteome</keyword>
<dbReference type="PROSITE" id="PS50075">
    <property type="entry name" value="CARRIER"/>
    <property type="match status" value="2"/>
</dbReference>
<dbReference type="InterPro" id="IPR006162">
    <property type="entry name" value="Ppantetheine_attach_site"/>
</dbReference>
<dbReference type="InterPro" id="IPR010071">
    <property type="entry name" value="AA_adenyl_dom"/>
</dbReference>
<dbReference type="Pfam" id="PF00668">
    <property type="entry name" value="Condensation"/>
    <property type="match status" value="2"/>
</dbReference>
<dbReference type="InterPro" id="IPR029058">
    <property type="entry name" value="AB_hydrolase_fold"/>
</dbReference>
<dbReference type="GO" id="GO:0008610">
    <property type="term" value="P:lipid biosynthetic process"/>
    <property type="evidence" value="ECO:0007669"/>
    <property type="project" value="UniProtKB-ARBA"/>
</dbReference>
<evidence type="ECO:0000313" key="8">
    <source>
        <dbReference type="Proteomes" id="UP000190037"/>
    </source>
</evidence>
<proteinExistence type="inferred from homology"/>
<gene>
    <name evidence="7" type="ORF">B4N89_12395</name>
</gene>
<comment type="cofactor">
    <cofactor evidence="1">
        <name>pantetheine 4'-phosphate</name>
        <dbReference type="ChEBI" id="CHEBI:47942"/>
    </cofactor>
</comment>
<dbReference type="SUPFAM" id="SSF47336">
    <property type="entry name" value="ACP-like"/>
    <property type="match status" value="2"/>
</dbReference>
<dbReference type="InterPro" id="IPR023213">
    <property type="entry name" value="CAT-like_dom_sf"/>
</dbReference>
<dbReference type="OrthoDB" id="2472181at2"/>
<dbReference type="InterPro" id="IPR020845">
    <property type="entry name" value="AMP-binding_CS"/>
</dbReference>
<dbReference type="PANTHER" id="PTHR45527">
    <property type="entry name" value="NONRIBOSOMAL PEPTIDE SYNTHETASE"/>
    <property type="match status" value="1"/>
</dbReference>
<dbReference type="FunFam" id="1.10.1200.10:FF:000016">
    <property type="entry name" value="Non-ribosomal peptide synthase"/>
    <property type="match status" value="1"/>
</dbReference>
<keyword evidence="4" id="KW-0597">Phosphoprotein</keyword>
<feature type="region of interest" description="Disordered" evidence="5">
    <location>
        <begin position="955"/>
        <end position="976"/>
    </location>
</feature>
<protein>
    <submittedName>
        <fullName evidence="7">Non-ribosomal peptide synthetase</fullName>
    </submittedName>
</protein>
<comment type="caution">
    <text evidence="7">The sequence shown here is derived from an EMBL/GenBank/DDBJ whole genome shotgun (WGS) entry which is preliminary data.</text>
</comment>
<dbReference type="GO" id="GO:0043041">
    <property type="term" value="P:amino acid activation for nonribosomal peptide biosynthetic process"/>
    <property type="evidence" value="ECO:0007669"/>
    <property type="project" value="TreeGrafter"/>
</dbReference>